<feature type="domain" description="POTRA" evidence="8">
    <location>
        <begin position="42"/>
        <end position="110"/>
    </location>
</feature>
<dbReference type="InterPro" id="IPR050487">
    <property type="entry name" value="FtsQ_DivIB"/>
</dbReference>
<accession>A0A2A7MGH0</accession>
<dbReference type="PANTHER" id="PTHR37820">
    <property type="entry name" value="CELL DIVISION PROTEIN DIVIB"/>
    <property type="match status" value="1"/>
</dbReference>
<dbReference type="EMBL" id="PDCJ01000001">
    <property type="protein sequence ID" value="PEG30756.1"/>
    <property type="molecule type" value="Genomic_DNA"/>
</dbReference>
<comment type="subcellular location">
    <subcellularLocation>
        <location evidence="1">Membrane</location>
    </subcellularLocation>
</comment>
<gene>
    <name evidence="12" type="primary">divIB</name>
    <name evidence="10" type="ORF">CNEO2_470024</name>
    <name evidence="9" type="ORF">CNEO_43732</name>
    <name evidence="12" type="ORF">CNEONATNEC25_01771</name>
    <name evidence="11" type="ORF">CQ394_03280</name>
</gene>
<dbReference type="GeneID" id="68877118"/>
<evidence type="ECO:0000256" key="1">
    <source>
        <dbReference type="ARBA" id="ARBA00004370"/>
    </source>
</evidence>
<reference evidence="10" key="4">
    <citation type="submission" date="2022-10" db="EMBL/GenBank/DDBJ databases">
        <authorList>
            <person name="Aires J."/>
            <person name="Mesa V."/>
        </authorList>
    </citation>
    <scope>NUCLEOTIDE SEQUENCE</scope>
    <source>
        <strain evidence="10">Clostridium neonatale JD116</strain>
    </source>
</reference>
<dbReference type="Proteomes" id="UP000789738">
    <property type="component" value="Unassembled WGS sequence"/>
</dbReference>
<keyword evidence="3 12" id="KW-0132">Cell division</keyword>
<dbReference type="AlphaFoldDB" id="A0A2A7MGH0"/>
<reference evidence="11 13" key="1">
    <citation type="submission" date="2017-10" db="EMBL/GenBank/DDBJ databases">
        <title>Effective Description of Clostridium neonatale sp. nov. linked to necrotizing enterocolitis in neonates and a clarification of species assignable to the genus Clostridium (Prazmowski 1880) emend. Lawson and Rainey 2016.</title>
        <authorList>
            <person name="Bernard K."/>
            <person name="Burdz T."/>
            <person name="Wiebe D."/>
            <person name="Balcewich B."/>
            <person name="Alfa M."/>
            <person name="Bernier A.-M."/>
        </authorList>
    </citation>
    <scope>NUCLEOTIDE SEQUENCE [LARGE SCALE GENOMIC DNA]</scope>
    <source>
        <strain evidence="11 13">LCDC99A005</strain>
    </source>
</reference>
<keyword evidence="7" id="KW-0131">Cell cycle</keyword>
<evidence type="ECO:0000256" key="5">
    <source>
        <dbReference type="ARBA" id="ARBA00022989"/>
    </source>
</evidence>
<dbReference type="PROSITE" id="PS51779">
    <property type="entry name" value="POTRA"/>
    <property type="match status" value="1"/>
</dbReference>
<reference evidence="12 14" key="2">
    <citation type="submission" date="2018-06" db="EMBL/GenBank/DDBJ databases">
        <authorList>
            <consortium name="IHU Genomes"/>
        </authorList>
    </citation>
    <scope>NUCLEOTIDE SEQUENCE [LARGE SCALE GENOMIC DNA]</scope>
    <source>
        <strain evidence="12 14">NEC25</strain>
    </source>
</reference>
<dbReference type="Proteomes" id="UP000431451">
    <property type="component" value="Unassembled WGS sequence"/>
</dbReference>
<dbReference type="EMBL" id="CAKJVE010000004">
    <property type="protein sequence ID" value="CAG9708616.1"/>
    <property type="molecule type" value="Genomic_DNA"/>
</dbReference>
<dbReference type="STRING" id="137838.GCA_001458595_02116"/>
<dbReference type="Gene3D" id="3.10.20.310">
    <property type="entry name" value="membrane protein fhac"/>
    <property type="match status" value="1"/>
</dbReference>
<evidence type="ECO:0000313" key="11">
    <source>
        <dbReference type="EMBL" id="PEG30756.1"/>
    </source>
</evidence>
<evidence type="ECO:0000256" key="4">
    <source>
        <dbReference type="ARBA" id="ARBA00022692"/>
    </source>
</evidence>
<dbReference type="EMBL" id="UWJD01000001">
    <property type="protein sequence ID" value="VCT84171.1"/>
    <property type="molecule type" value="Genomic_DNA"/>
</dbReference>
<dbReference type="InterPro" id="IPR034746">
    <property type="entry name" value="POTRA"/>
</dbReference>
<dbReference type="Proteomes" id="UP000220840">
    <property type="component" value="Unassembled WGS sequence"/>
</dbReference>
<evidence type="ECO:0000313" key="10">
    <source>
        <dbReference type="EMBL" id="CAI3635256.1"/>
    </source>
</evidence>
<evidence type="ECO:0000313" key="12">
    <source>
        <dbReference type="EMBL" id="VCT84171.1"/>
    </source>
</evidence>
<name>A0A2A7MGH0_9CLOT</name>
<keyword evidence="6" id="KW-0472">Membrane</keyword>
<dbReference type="RefSeq" id="WP_058294925.1">
    <property type="nucleotide sequence ID" value="NZ_CAKJVD010000036.1"/>
</dbReference>
<evidence type="ECO:0000313" key="13">
    <source>
        <dbReference type="Proteomes" id="UP000220840"/>
    </source>
</evidence>
<keyword evidence="13" id="KW-1185">Reference proteome</keyword>
<dbReference type="PANTHER" id="PTHR37820:SF1">
    <property type="entry name" value="CELL DIVISION PROTEIN FTSQ"/>
    <property type="match status" value="1"/>
</dbReference>
<keyword evidence="5" id="KW-1133">Transmembrane helix</keyword>
<dbReference type="Proteomes" id="UP001189143">
    <property type="component" value="Unassembled WGS sequence"/>
</dbReference>
<evidence type="ECO:0000259" key="8">
    <source>
        <dbReference type="PROSITE" id="PS51779"/>
    </source>
</evidence>
<dbReference type="Pfam" id="PF08478">
    <property type="entry name" value="POTRA_1"/>
    <property type="match status" value="1"/>
</dbReference>
<dbReference type="OrthoDB" id="1953902at2"/>
<evidence type="ECO:0000313" key="14">
    <source>
        <dbReference type="Proteomes" id="UP000431451"/>
    </source>
</evidence>
<dbReference type="InterPro" id="IPR013685">
    <property type="entry name" value="POTRA_FtsQ_type"/>
</dbReference>
<keyword evidence="4" id="KW-0812">Transmembrane</keyword>
<keyword evidence="2" id="KW-1003">Cell membrane</keyword>
<organism evidence="11 13">
    <name type="scientific">Clostridium neonatale</name>
    <dbReference type="NCBI Taxonomy" id="137838"/>
    <lineage>
        <taxon>Bacteria</taxon>
        <taxon>Bacillati</taxon>
        <taxon>Bacillota</taxon>
        <taxon>Clostridia</taxon>
        <taxon>Eubacteriales</taxon>
        <taxon>Clostridiaceae</taxon>
        <taxon>Clostridium</taxon>
    </lineage>
</organism>
<evidence type="ECO:0000313" key="9">
    <source>
        <dbReference type="EMBL" id="CAG9708616.1"/>
    </source>
</evidence>
<evidence type="ECO:0000256" key="3">
    <source>
        <dbReference type="ARBA" id="ARBA00022618"/>
    </source>
</evidence>
<dbReference type="GO" id="GO:0005886">
    <property type="term" value="C:plasma membrane"/>
    <property type="evidence" value="ECO:0007669"/>
    <property type="project" value="TreeGrafter"/>
</dbReference>
<reference evidence="9" key="3">
    <citation type="submission" date="2021-10" db="EMBL/GenBank/DDBJ databases">
        <authorList>
            <person name="Mesa V."/>
        </authorList>
    </citation>
    <scope>NUCLEOTIDE SEQUENCE</scope>
    <source>
        <strain evidence="9">CC3_PB</strain>
    </source>
</reference>
<evidence type="ECO:0000256" key="6">
    <source>
        <dbReference type="ARBA" id="ARBA00023136"/>
    </source>
</evidence>
<evidence type="ECO:0000256" key="2">
    <source>
        <dbReference type="ARBA" id="ARBA00022475"/>
    </source>
</evidence>
<evidence type="ECO:0000256" key="7">
    <source>
        <dbReference type="ARBA" id="ARBA00023306"/>
    </source>
</evidence>
<proteinExistence type="predicted"/>
<dbReference type="EMBL" id="CAMTCP010000245">
    <property type="protein sequence ID" value="CAI3635256.1"/>
    <property type="molecule type" value="Genomic_DNA"/>
</dbReference>
<dbReference type="GO" id="GO:0051301">
    <property type="term" value="P:cell division"/>
    <property type="evidence" value="ECO:0007669"/>
    <property type="project" value="UniProtKB-KW"/>
</dbReference>
<sequence length="250" mass="28484">MIKKNNKYIKKRRNKIMIIKLLFLISFIVIGFSIFACKSDFFTIKKVAILGNPAMSGEDVKEKTEYLIGQNILFIDKEHINSQAKSNAYVEAVKIKKIYPRQVNITLSEKKAIYYVEIDDKIYVLSDKLVVLEDSANIENRSLIKLNGITIDNPVLGQIGIKDERILNILTIFSKIAEVNPTNFNIDSIDLADLMNIKVYIGEVEGRLGNDENLPDKMNKLMHIIEDPSIELKKGYVDVGFEGSPIYYSE</sequence>
<protein>
    <submittedName>
        <fullName evidence="12">Cell division protein DivIB</fullName>
    </submittedName>
    <submittedName>
        <fullName evidence="9">Membrane protein</fullName>
    </submittedName>
    <submittedName>
        <fullName evidence="11">Peptidase S49</fullName>
    </submittedName>
</protein>